<organism evidence="1 2">
    <name type="scientific">Phytophthora megakarya</name>
    <dbReference type="NCBI Taxonomy" id="4795"/>
    <lineage>
        <taxon>Eukaryota</taxon>
        <taxon>Sar</taxon>
        <taxon>Stramenopiles</taxon>
        <taxon>Oomycota</taxon>
        <taxon>Peronosporomycetes</taxon>
        <taxon>Peronosporales</taxon>
        <taxon>Peronosporaceae</taxon>
        <taxon>Phytophthora</taxon>
    </lineage>
</organism>
<feature type="non-terminal residue" evidence="1">
    <location>
        <position position="1"/>
    </location>
</feature>
<reference evidence="2" key="1">
    <citation type="submission" date="2017-03" db="EMBL/GenBank/DDBJ databases">
        <title>Phytopthora megakarya and P. palmivora, two closely related causual agents of cacao black pod achieved similar genome size and gene model numbers by different mechanisms.</title>
        <authorList>
            <person name="Ali S."/>
            <person name="Shao J."/>
            <person name="Larry D.J."/>
            <person name="Kronmiller B."/>
            <person name="Shen D."/>
            <person name="Strem M.D."/>
            <person name="Melnick R.L."/>
            <person name="Guiltinan M.J."/>
            <person name="Tyler B.M."/>
            <person name="Meinhardt L.W."/>
            <person name="Bailey B.A."/>
        </authorList>
    </citation>
    <scope>NUCLEOTIDE SEQUENCE [LARGE SCALE GENOMIC DNA]</scope>
    <source>
        <strain evidence="2">zdho120</strain>
    </source>
</reference>
<protein>
    <submittedName>
        <fullName evidence="1">Uncharacterized protein</fullName>
    </submittedName>
</protein>
<evidence type="ECO:0000313" key="2">
    <source>
        <dbReference type="Proteomes" id="UP000198211"/>
    </source>
</evidence>
<proteinExistence type="predicted"/>
<dbReference type="AlphaFoldDB" id="A0A225UTM8"/>
<accession>A0A225UTM8</accession>
<sequence>YQADDSFGHQMHLGCRVPADTDHIINWRTFIMEIGHARRWGTTPGSLDWKAQQLAMCATSPNYNT</sequence>
<comment type="caution">
    <text evidence="1">The sequence shown here is derived from an EMBL/GenBank/DDBJ whole genome shotgun (WGS) entry which is preliminary data.</text>
</comment>
<keyword evidence="2" id="KW-1185">Reference proteome</keyword>
<evidence type="ECO:0000313" key="1">
    <source>
        <dbReference type="EMBL" id="OWY96474.1"/>
    </source>
</evidence>
<gene>
    <name evidence="1" type="ORF">PHMEG_00033250</name>
</gene>
<dbReference type="EMBL" id="NBNE01011586">
    <property type="protein sequence ID" value="OWY96474.1"/>
    <property type="molecule type" value="Genomic_DNA"/>
</dbReference>
<dbReference type="Proteomes" id="UP000198211">
    <property type="component" value="Unassembled WGS sequence"/>
</dbReference>
<name>A0A225UTM8_9STRA</name>